<feature type="transmembrane region" description="Helical" evidence="6">
    <location>
        <begin position="64"/>
        <end position="81"/>
    </location>
</feature>
<evidence type="ECO:0000313" key="8">
    <source>
        <dbReference type="Proteomes" id="UP000185608"/>
    </source>
</evidence>
<keyword evidence="5 6" id="KW-0472">Membrane</keyword>
<gene>
    <name evidence="7" type="ORF">HTSR_0808</name>
</gene>
<dbReference type="GO" id="GO:0019646">
    <property type="term" value="P:aerobic electron transport chain"/>
    <property type="evidence" value="ECO:0007669"/>
    <property type="project" value="TreeGrafter"/>
</dbReference>
<accession>A0A1D8S3S0</accession>
<dbReference type="KEGG" id="halh:HTSR_0808"/>
<name>A0A1D8S3S0_9EURY</name>
<evidence type="ECO:0000256" key="1">
    <source>
        <dbReference type="ARBA" id="ARBA00004651"/>
    </source>
</evidence>
<dbReference type="GO" id="GO:0009055">
    <property type="term" value="F:electron transfer activity"/>
    <property type="evidence" value="ECO:0007669"/>
    <property type="project" value="TreeGrafter"/>
</dbReference>
<protein>
    <submittedName>
        <fullName evidence="7">Cytochrome bd quinol oxidase subunit 2</fullName>
    </submittedName>
</protein>
<dbReference type="AlphaFoldDB" id="A0A1D8S3S0"/>
<dbReference type="PANTHER" id="PTHR43141:SF4">
    <property type="entry name" value="CYTOCHROME BD2 SUBUNIT II"/>
    <property type="match status" value="1"/>
</dbReference>
<sequence>MFLWLDGTNFGMGVLYGLVDDHETKETILTALAPLWDGAEVWLVVFGGALFAVFPDVYGGLFSGYYLLMFAILGALIIRGVSPEFLEQREDAGWRRLWSSTFILGSTLAPFFLGMFAANWLVGASGIISVPGIVVGLALVAISTAQGAGFLGMKTAAGLDETVTRYGVLAQAAYLVLAVATVGYLYVAVEGMATKVTHPVVLGLVAITAILGVAYIWLLRVGQYRPAFFAAGIQLFGLVALVAVLLFPVIYPVTGLTVFEAAVSTLQLKMMTVVLAIFLPLVLLYFAVLYSAFAGPVQAGEGY</sequence>
<comment type="subcellular location">
    <subcellularLocation>
        <location evidence="1">Cell membrane</location>
        <topology evidence="1">Multi-pass membrane protein</topology>
    </subcellularLocation>
</comment>
<evidence type="ECO:0000256" key="2">
    <source>
        <dbReference type="ARBA" id="ARBA00022475"/>
    </source>
</evidence>
<proteinExistence type="predicted"/>
<feature type="transmembrane region" description="Helical" evidence="6">
    <location>
        <begin position="227"/>
        <end position="251"/>
    </location>
</feature>
<feature type="transmembrane region" description="Helical" evidence="6">
    <location>
        <begin position="128"/>
        <end position="151"/>
    </location>
</feature>
<feature type="transmembrane region" description="Helical" evidence="6">
    <location>
        <begin position="199"/>
        <end position="218"/>
    </location>
</feature>
<evidence type="ECO:0000256" key="4">
    <source>
        <dbReference type="ARBA" id="ARBA00022989"/>
    </source>
</evidence>
<evidence type="ECO:0000313" key="7">
    <source>
        <dbReference type="EMBL" id="AOW79994.1"/>
    </source>
</evidence>
<dbReference type="STRING" id="1873524.HSR6_0835"/>
<dbReference type="GO" id="GO:0070069">
    <property type="term" value="C:cytochrome complex"/>
    <property type="evidence" value="ECO:0007669"/>
    <property type="project" value="TreeGrafter"/>
</dbReference>
<organism evidence="7 8">
    <name type="scientific">Halodesulfurarchaeum formicicum</name>
    <dbReference type="NCBI Taxonomy" id="1873524"/>
    <lineage>
        <taxon>Archaea</taxon>
        <taxon>Methanobacteriati</taxon>
        <taxon>Methanobacteriota</taxon>
        <taxon>Stenosarchaea group</taxon>
        <taxon>Halobacteria</taxon>
        <taxon>Halobacteriales</taxon>
        <taxon>Halobacteriaceae</taxon>
        <taxon>Halodesulfurarchaeum</taxon>
    </lineage>
</organism>
<feature type="transmembrane region" description="Helical" evidence="6">
    <location>
        <begin position="271"/>
        <end position="293"/>
    </location>
</feature>
<dbReference type="GO" id="GO:0005886">
    <property type="term" value="C:plasma membrane"/>
    <property type="evidence" value="ECO:0007669"/>
    <property type="project" value="UniProtKB-SubCell"/>
</dbReference>
<dbReference type="Pfam" id="PF02322">
    <property type="entry name" value="Cyt_bd_oxida_II"/>
    <property type="match status" value="1"/>
</dbReference>
<evidence type="ECO:0000256" key="3">
    <source>
        <dbReference type="ARBA" id="ARBA00022692"/>
    </source>
</evidence>
<dbReference type="GO" id="GO:0016682">
    <property type="term" value="F:oxidoreductase activity, acting on diphenols and related substances as donors, oxygen as acceptor"/>
    <property type="evidence" value="ECO:0007669"/>
    <property type="project" value="TreeGrafter"/>
</dbReference>
<feature type="transmembrane region" description="Helical" evidence="6">
    <location>
        <begin position="102"/>
        <end position="122"/>
    </location>
</feature>
<keyword evidence="2" id="KW-1003">Cell membrane</keyword>
<keyword evidence="4 6" id="KW-1133">Transmembrane helix</keyword>
<feature type="transmembrane region" description="Helical" evidence="6">
    <location>
        <begin position="163"/>
        <end position="187"/>
    </location>
</feature>
<dbReference type="EMBL" id="CP016070">
    <property type="protein sequence ID" value="AOW79994.1"/>
    <property type="molecule type" value="Genomic_DNA"/>
</dbReference>
<reference evidence="7 8" key="1">
    <citation type="submission" date="2016-06" db="EMBL/GenBank/DDBJ databases">
        <title>Discovery of anaerobic lithoheterotrophic haloarchaeon capable of sulfur respiration by hydrogen and formate.</title>
        <authorList>
            <person name="Sorokin D.Y."/>
            <person name="Kublanov I.V."/>
            <person name="Roman P."/>
            <person name="Sinninghe Damste J.S."/>
            <person name="Golyshin P.N."/>
            <person name="Rojo D."/>
            <person name="Ciordia S."/>
            <person name="Mena Md.C."/>
            <person name="Ferrer M."/>
            <person name="Smedile F."/>
            <person name="Messina E."/>
            <person name="La Cono V."/>
            <person name="Yakimov M.M."/>
        </authorList>
    </citation>
    <scope>NUCLEOTIDE SEQUENCE [LARGE SCALE GENOMIC DNA]</scope>
    <source>
        <strain evidence="7 8">HTSR1</strain>
    </source>
</reference>
<keyword evidence="3 6" id="KW-0812">Transmembrane</keyword>
<dbReference type="Proteomes" id="UP000185608">
    <property type="component" value="Chromosome"/>
</dbReference>
<feature type="transmembrane region" description="Helical" evidence="6">
    <location>
        <begin position="41"/>
        <end position="58"/>
    </location>
</feature>
<evidence type="ECO:0000256" key="5">
    <source>
        <dbReference type="ARBA" id="ARBA00023136"/>
    </source>
</evidence>
<evidence type="ECO:0000256" key="6">
    <source>
        <dbReference type="SAM" id="Phobius"/>
    </source>
</evidence>
<dbReference type="InterPro" id="IPR003317">
    <property type="entry name" value="Cyt-d_oxidase_su2"/>
</dbReference>
<dbReference type="PANTHER" id="PTHR43141">
    <property type="entry name" value="CYTOCHROME BD2 SUBUNIT II"/>
    <property type="match status" value="1"/>
</dbReference>